<gene>
    <name evidence="3" type="ORF">JHL22_13125</name>
</gene>
<evidence type="ECO:0000256" key="2">
    <source>
        <dbReference type="SAM" id="Phobius"/>
    </source>
</evidence>
<evidence type="ECO:0000313" key="4">
    <source>
        <dbReference type="Proteomes" id="UP000635316"/>
    </source>
</evidence>
<accession>A0ABS1EGM1</accession>
<keyword evidence="2" id="KW-1133">Transmembrane helix</keyword>
<reference evidence="3 4" key="1">
    <citation type="submission" date="2020-12" db="EMBL/GenBank/DDBJ databases">
        <authorList>
            <person name="Lu T."/>
            <person name="Wang Q."/>
            <person name="Han X."/>
        </authorList>
    </citation>
    <scope>NUCLEOTIDE SEQUENCE [LARGE SCALE GENOMIC DNA]</scope>
    <source>
        <strain evidence="3 4">WQ 585</strain>
    </source>
</reference>
<dbReference type="Proteomes" id="UP000635316">
    <property type="component" value="Unassembled WGS sequence"/>
</dbReference>
<evidence type="ECO:0000256" key="1">
    <source>
        <dbReference type="SAM" id="MobiDB-lite"/>
    </source>
</evidence>
<dbReference type="EMBL" id="JAENGP010000015">
    <property type="protein sequence ID" value="MBK1782154.1"/>
    <property type="molecule type" value="Genomic_DNA"/>
</dbReference>
<sequence>MTDFDHQNTSTETPDQTQEFHKPRFSNGGFVIGLIIFGLFTVLITWSVSFIAMFFGALGSIISIATRLFDHQHCRFTSAPTNSKTIEDENWAYFAIRAIFGTLFGTAAYVIVIMGTSSDTPWAAVATLAAFAGLVFDKVLFKK</sequence>
<feature type="transmembrane region" description="Helical" evidence="2">
    <location>
        <begin position="25"/>
        <end position="44"/>
    </location>
</feature>
<feature type="compositionally biased region" description="Polar residues" evidence="1">
    <location>
        <begin position="7"/>
        <end position="17"/>
    </location>
</feature>
<protein>
    <submittedName>
        <fullName evidence="3">Uncharacterized protein</fullName>
    </submittedName>
</protein>
<organism evidence="3 4">
    <name type="scientific">Advenella mandrilli</name>
    <dbReference type="NCBI Taxonomy" id="2800330"/>
    <lineage>
        <taxon>Bacteria</taxon>
        <taxon>Pseudomonadati</taxon>
        <taxon>Pseudomonadota</taxon>
        <taxon>Betaproteobacteria</taxon>
        <taxon>Burkholderiales</taxon>
        <taxon>Alcaligenaceae</taxon>
    </lineage>
</organism>
<name>A0ABS1EGM1_9BURK</name>
<keyword evidence="2" id="KW-0812">Transmembrane</keyword>
<keyword evidence="2" id="KW-0472">Membrane</keyword>
<dbReference type="RefSeq" id="WP_200238336.1">
    <property type="nucleotide sequence ID" value="NZ_JAENGP010000015.1"/>
</dbReference>
<evidence type="ECO:0000313" key="3">
    <source>
        <dbReference type="EMBL" id="MBK1782154.1"/>
    </source>
</evidence>
<feature type="transmembrane region" description="Helical" evidence="2">
    <location>
        <begin position="50"/>
        <end position="69"/>
    </location>
</feature>
<feature type="transmembrane region" description="Helical" evidence="2">
    <location>
        <begin position="90"/>
        <end position="115"/>
    </location>
</feature>
<feature type="region of interest" description="Disordered" evidence="1">
    <location>
        <begin position="1"/>
        <end position="21"/>
    </location>
</feature>
<keyword evidence="4" id="KW-1185">Reference proteome</keyword>
<feature type="transmembrane region" description="Helical" evidence="2">
    <location>
        <begin position="121"/>
        <end position="141"/>
    </location>
</feature>
<proteinExistence type="predicted"/>
<comment type="caution">
    <text evidence="3">The sequence shown here is derived from an EMBL/GenBank/DDBJ whole genome shotgun (WGS) entry which is preliminary data.</text>
</comment>